<name>A0A8S3FJF5_9BILA</name>
<proteinExistence type="predicted"/>
<evidence type="ECO:0000313" key="2">
    <source>
        <dbReference type="EMBL" id="CAF5122917.1"/>
    </source>
</evidence>
<dbReference type="Proteomes" id="UP000681967">
    <property type="component" value="Unassembled WGS sequence"/>
</dbReference>
<evidence type="ECO:0000313" key="4">
    <source>
        <dbReference type="Proteomes" id="UP000681967"/>
    </source>
</evidence>
<protein>
    <submittedName>
        <fullName evidence="2">Uncharacterized protein</fullName>
    </submittedName>
</protein>
<feature type="non-terminal residue" evidence="2">
    <location>
        <position position="1"/>
    </location>
</feature>
<dbReference type="AlphaFoldDB" id="A0A8S3FJF5"/>
<feature type="coiled-coil region" evidence="1">
    <location>
        <begin position="16"/>
        <end position="54"/>
    </location>
</feature>
<organism evidence="2 4">
    <name type="scientific">Rotaria magnacalcarata</name>
    <dbReference type="NCBI Taxonomy" id="392030"/>
    <lineage>
        <taxon>Eukaryota</taxon>
        <taxon>Metazoa</taxon>
        <taxon>Spiralia</taxon>
        <taxon>Gnathifera</taxon>
        <taxon>Rotifera</taxon>
        <taxon>Eurotatoria</taxon>
        <taxon>Bdelloidea</taxon>
        <taxon>Philodinida</taxon>
        <taxon>Philodinidae</taxon>
        <taxon>Rotaria</taxon>
    </lineage>
</organism>
<comment type="caution">
    <text evidence="2">The sequence shown here is derived from an EMBL/GenBank/DDBJ whole genome shotgun (WGS) entry which is preliminary data.</text>
</comment>
<evidence type="ECO:0000313" key="3">
    <source>
        <dbReference type="EMBL" id="CAF5202055.1"/>
    </source>
</evidence>
<reference evidence="2" key="1">
    <citation type="submission" date="2021-02" db="EMBL/GenBank/DDBJ databases">
        <authorList>
            <person name="Nowell W R."/>
        </authorList>
    </citation>
    <scope>NUCLEOTIDE SEQUENCE</scope>
</reference>
<dbReference type="Proteomes" id="UP000681720">
    <property type="component" value="Unassembled WGS sequence"/>
</dbReference>
<dbReference type="EMBL" id="CAJOBH010245264">
    <property type="protein sequence ID" value="CAF5122917.1"/>
    <property type="molecule type" value="Genomic_DNA"/>
</dbReference>
<evidence type="ECO:0000256" key="1">
    <source>
        <dbReference type="SAM" id="Coils"/>
    </source>
</evidence>
<accession>A0A8S3FJF5</accession>
<dbReference type="EMBL" id="CAJOBJ010346444">
    <property type="protein sequence ID" value="CAF5202055.1"/>
    <property type="molecule type" value="Genomic_DNA"/>
</dbReference>
<keyword evidence="1" id="KW-0175">Coiled coil</keyword>
<gene>
    <name evidence="2" type="ORF">BYL167_LOCUS67331</name>
    <name evidence="3" type="ORF">GIL414_LOCUS76935</name>
</gene>
<sequence>MDEFEHQKLAIYESYVKDLSIQTRLLLQSLDELEKEANQRVALLENKLKKAHASLQQHHSLSDVTKNVS</sequence>